<dbReference type="AlphaFoldDB" id="A0A2M8KJE0"/>
<dbReference type="GO" id="GO:1904680">
    <property type="term" value="F:peptide transmembrane transporter activity"/>
    <property type="evidence" value="ECO:0007669"/>
    <property type="project" value="TreeGrafter"/>
</dbReference>
<accession>A0A2M8KJE0</accession>
<evidence type="ECO:0000256" key="1">
    <source>
        <dbReference type="ARBA" id="ARBA00005695"/>
    </source>
</evidence>
<comment type="caution">
    <text evidence="5">The sequence shown here is derived from an EMBL/GenBank/DDBJ whole genome shotgun (WGS) entry which is preliminary data.</text>
</comment>
<dbReference type="GO" id="GO:0015833">
    <property type="term" value="P:peptide transport"/>
    <property type="evidence" value="ECO:0007669"/>
    <property type="project" value="TreeGrafter"/>
</dbReference>
<dbReference type="SUPFAM" id="SSF53850">
    <property type="entry name" value="Periplasmic binding protein-like II"/>
    <property type="match status" value="1"/>
</dbReference>
<protein>
    <recommendedName>
        <fullName evidence="4">Solute-binding protein family 5 domain-containing protein</fullName>
    </recommendedName>
</protein>
<evidence type="ECO:0000256" key="2">
    <source>
        <dbReference type="ARBA" id="ARBA00022448"/>
    </source>
</evidence>
<feature type="domain" description="Solute-binding protein family 5" evidence="4">
    <location>
        <begin position="75"/>
        <end position="443"/>
    </location>
</feature>
<dbReference type="InterPro" id="IPR000914">
    <property type="entry name" value="SBP_5_dom"/>
</dbReference>
<sequence>MAVLAVLIIVASILLVHGYYLSLTIEQPAVGGQYTEGMLGSPQYLNPALANNDIDRDLTRIIFSSLFKQDQNNNLTGDLADRYEIGDFGKIIDVWLKDNVVWHDGEKLTADDIIFTIKTIQDPAFKSPLRPNLSGIEIEKIDDYYLRFRLKTYYAPFLQNLTFGILPKHLWQNISASQFPLHELNLKPVGSGPFSFATIKKNKDGEIKSINLTAFADYFTGRPYLKNLTFNFYRDQETMLNDLNQGVIEGLNYISPSLLSTIKDRTALVPHILKLPRYFAVFLNQNQSTALANRNVRLALNYATDKQKIVDQALQGYGQVIDGPIIPGILGYQEQPPTFTFDQQKTRDILAQDGWSDQNGDGFLEKGAETLALGIVTLDWPELKKTAELLKEAWEAVGIKVDLNFEDIASLQQTVIRPRQYQALIFGEILAKEPDPFAFWHSSQKTDPGLNIALYDNQQADKLLSDARQELDEKTRQTDYRQFEQLIVKDVPAVFLYTQNYLFVVKKSIAGIRMEFANTPAERFNFINEWYIKTERAWK</sequence>
<dbReference type="EMBL" id="PFEA01000009">
    <property type="protein sequence ID" value="PJE60034.1"/>
    <property type="molecule type" value="Genomic_DNA"/>
</dbReference>
<evidence type="ECO:0000259" key="4">
    <source>
        <dbReference type="Pfam" id="PF00496"/>
    </source>
</evidence>
<dbReference type="Gene3D" id="3.90.76.10">
    <property type="entry name" value="Dipeptide-binding Protein, Domain 1"/>
    <property type="match status" value="1"/>
</dbReference>
<dbReference type="InterPro" id="IPR039424">
    <property type="entry name" value="SBP_5"/>
</dbReference>
<dbReference type="Pfam" id="PF00496">
    <property type="entry name" value="SBP_bac_5"/>
    <property type="match status" value="1"/>
</dbReference>
<evidence type="ECO:0000313" key="6">
    <source>
        <dbReference type="Proteomes" id="UP000231086"/>
    </source>
</evidence>
<reference evidence="6" key="1">
    <citation type="submission" date="2017-09" db="EMBL/GenBank/DDBJ databases">
        <title>Depth-based differentiation of microbial function through sediment-hosted aquifers and enrichment of novel symbionts in the deep terrestrial subsurface.</title>
        <authorList>
            <person name="Probst A.J."/>
            <person name="Ladd B."/>
            <person name="Jarett J.K."/>
            <person name="Geller-Mcgrath D.E."/>
            <person name="Sieber C.M.K."/>
            <person name="Emerson J.B."/>
            <person name="Anantharaman K."/>
            <person name="Thomas B.C."/>
            <person name="Malmstrom R."/>
            <person name="Stieglmeier M."/>
            <person name="Klingl A."/>
            <person name="Woyke T."/>
            <person name="Ryan C.M."/>
            <person name="Banfield J.F."/>
        </authorList>
    </citation>
    <scope>NUCLEOTIDE SEQUENCE [LARGE SCALE GENOMIC DNA]</scope>
</reference>
<dbReference type="Gene3D" id="3.40.190.10">
    <property type="entry name" value="Periplasmic binding protein-like II"/>
    <property type="match status" value="1"/>
</dbReference>
<comment type="similarity">
    <text evidence="1">Belongs to the bacterial solute-binding protein 5 family.</text>
</comment>
<dbReference type="Gene3D" id="3.10.105.10">
    <property type="entry name" value="Dipeptide-binding Protein, Domain 3"/>
    <property type="match status" value="1"/>
</dbReference>
<dbReference type="Proteomes" id="UP000231086">
    <property type="component" value="Unassembled WGS sequence"/>
</dbReference>
<name>A0A2M8KJE0_9BACT</name>
<keyword evidence="3" id="KW-0732">Signal</keyword>
<proteinExistence type="inferred from homology"/>
<keyword evidence="2" id="KW-0813">Transport</keyword>
<dbReference type="GO" id="GO:0042597">
    <property type="term" value="C:periplasmic space"/>
    <property type="evidence" value="ECO:0007669"/>
    <property type="project" value="UniProtKB-ARBA"/>
</dbReference>
<gene>
    <name evidence="5" type="ORF">COU85_00425</name>
</gene>
<dbReference type="GO" id="GO:0043190">
    <property type="term" value="C:ATP-binding cassette (ABC) transporter complex"/>
    <property type="evidence" value="ECO:0007669"/>
    <property type="project" value="InterPro"/>
</dbReference>
<organism evidence="5 6">
    <name type="scientific">Candidatus Portnoybacteria bacterium CG10_big_fil_rev_8_21_14_0_10_44_7</name>
    <dbReference type="NCBI Taxonomy" id="1974816"/>
    <lineage>
        <taxon>Bacteria</taxon>
        <taxon>Candidatus Portnoyibacteriota</taxon>
    </lineage>
</organism>
<evidence type="ECO:0000256" key="3">
    <source>
        <dbReference type="ARBA" id="ARBA00022729"/>
    </source>
</evidence>
<evidence type="ECO:0000313" key="5">
    <source>
        <dbReference type="EMBL" id="PJE60034.1"/>
    </source>
</evidence>
<dbReference type="PANTHER" id="PTHR30290">
    <property type="entry name" value="PERIPLASMIC BINDING COMPONENT OF ABC TRANSPORTER"/>
    <property type="match status" value="1"/>
</dbReference>
<dbReference type="InterPro" id="IPR030678">
    <property type="entry name" value="Peptide/Ni-bd"/>
</dbReference>
<dbReference type="PANTHER" id="PTHR30290:SF9">
    <property type="entry name" value="OLIGOPEPTIDE-BINDING PROTEIN APPA"/>
    <property type="match status" value="1"/>
</dbReference>
<dbReference type="PIRSF" id="PIRSF002741">
    <property type="entry name" value="MppA"/>
    <property type="match status" value="1"/>
</dbReference>